<accession>A0A5J9SYI3</accession>
<protein>
    <submittedName>
        <fullName evidence="1">Uncharacterized protein</fullName>
    </submittedName>
</protein>
<dbReference type="Gramene" id="TVU04042">
    <property type="protein sequence ID" value="TVU04042"/>
    <property type="gene ID" value="EJB05_50407"/>
</dbReference>
<name>A0A5J9SYI3_9POAL</name>
<dbReference type="EMBL" id="RWGY01000110">
    <property type="protein sequence ID" value="TVU04042.1"/>
    <property type="molecule type" value="Genomic_DNA"/>
</dbReference>
<feature type="non-terminal residue" evidence="1">
    <location>
        <position position="1"/>
    </location>
</feature>
<keyword evidence="2" id="KW-1185">Reference proteome</keyword>
<gene>
    <name evidence="1" type="ORF">EJB05_50407</name>
</gene>
<evidence type="ECO:0000313" key="1">
    <source>
        <dbReference type="EMBL" id="TVU04042.1"/>
    </source>
</evidence>
<proteinExistence type="predicted"/>
<comment type="caution">
    <text evidence="1">The sequence shown here is derived from an EMBL/GenBank/DDBJ whole genome shotgun (WGS) entry which is preliminary data.</text>
</comment>
<evidence type="ECO:0000313" key="2">
    <source>
        <dbReference type="Proteomes" id="UP000324897"/>
    </source>
</evidence>
<dbReference type="AlphaFoldDB" id="A0A5J9SYI3"/>
<reference evidence="1 2" key="1">
    <citation type="journal article" date="2019" name="Sci. Rep.">
        <title>A high-quality genome of Eragrostis curvula grass provides insights into Poaceae evolution and supports new strategies to enhance forage quality.</title>
        <authorList>
            <person name="Carballo J."/>
            <person name="Santos B.A.C.M."/>
            <person name="Zappacosta D."/>
            <person name="Garbus I."/>
            <person name="Selva J.P."/>
            <person name="Gallo C.A."/>
            <person name="Diaz A."/>
            <person name="Albertini E."/>
            <person name="Caccamo M."/>
            <person name="Echenique V."/>
        </authorList>
    </citation>
    <scope>NUCLEOTIDE SEQUENCE [LARGE SCALE GENOMIC DNA]</scope>
    <source>
        <strain evidence="2">cv. Victoria</strain>
        <tissue evidence="1">Leaf</tissue>
    </source>
</reference>
<dbReference type="Proteomes" id="UP000324897">
    <property type="component" value="Unassembled WGS sequence"/>
</dbReference>
<sequence>MHLLLSSSIYGCPNSRCSTLLLADPSQIQKIFVEITTALIPDCIHNRPWPPKQSCLAVWDMLAWAAAVTFSGAALSCSPVKPATRLPLMEFACACSVAGDGEGIGQLEPSGHASLLSAEYSQLEFEVYLCIALISMTQNH</sequence>
<organism evidence="1 2">
    <name type="scientific">Eragrostis curvula</name>
    <name type="common">weeping love grass</name>
    <dbReference type="NCBI Taxonomy" id="38414"/>
    <lineage>
        <taxon>Eukaryota</taxon>
        <taxon>Viridiplantae</taxon>
        <taxon>Streptophyta</taxon>
        <taxon>Embryophyta</taxon>
        <taxon>Tracheophyta</taxon>
        <taxon>Spermatophyta</taxon>
        <taxon>Magnoliopsida</taxon>
        <taxon>Liliopsida</taxon>
        <taxon>Poales</taxon>
        <taxon>Poaceae</taxon>
        <taxon>PACMAD clade</taxon>
        <taxon>Chloridoideae</taxon>
        <taxon>Eragrostideae</taxon>
        <taxon>Eragrostidinae</taxon>
        <taxon>Eragrostis</taxon>
    </lineage>
</organism>